<evidence type="ECO:0000313" key="5">
    <source>
        <dbReference type="EMBL" id="SDL73749.1"/>
    </source>
</evidence>
<keyword evidence="1" id="KW-0326">Glycosidase</keyword>
<sequence>MDGSGGLRVRVERRIRAGRIVGRLRSTVWLVVVALVVAAGVQFAPSAHADALSAPPIRGPVNRTSTTISVVIDRVAESMGVCQPDIGYEFKGGAYADWYDHGGFPNAPCDDPDPGFKFSGLAPGTTYTLSVRAYRIVDGAKTDFSPASSVTGTTLGDPAPSPSPSPTPSPSPSPSPTPTASPTPTPTPEPTTNPQGISALSLTGPTNLTTSSISVKLYRSPESGGVCRPDIGYEFSSGGAWSDVGGFSSVCDRNYAGYKFSGLASGTSYTLRARAYRLAEGVKTYSPEAQLVASTSGDPAPSPTPSPSPTPTIEPSPTPTIEPSPTPTVEPSPTPTVEPSGISAPGLTGPTNRTSSTISVKLFRSPESGGVCQPDIGYEFSSGGAWVDAGGFTSVCDRNYAGYKFSGLAPSTVYVLQARAYRLVGGVKTYSTVAELVASTL</sequence>
<evidence type="ECO:0000256" key="2">
    <source>
        <dbReference type="ARBA" id="ARBA00023326"/>
    </source>
</evidence>
<evidence type="ECO:0000259" key="4">
    <source>
        <dbReference type="SMART" id="SM00060"/>
    </source>
</evidence>
<keyword evidence="2" id="KW-0624">Polysaccharide degradation</keyword>
<keyword evidence="2" id="KW-0119">Carbohydrate metabolism</keyword>
<evidence type="ECO:0000313" key="6">
    <source>
        <dbReference type="Proteomes" id="UP000199475"/>
    </source>
</evidence>
<feature type="domain" description="Fibronectin type-III" evidence="4">
    <location>
        <begin position="52"/>
        <end position="141"/>
    </location>
</feature>
<accession>A0A1G9MHR5</accession>
<feature type="compositionally biased region" description="Pro residues" evidence="3">
    <location>
        <begin position="300"/>
        <end position="336"/>
    </location>
</feature>
<dbReference type="SUPFAM" id="SSF49265">
    <property type="entry name" value="Fibronectin type III"/>
    <property type="match status" value="1"/>
</dbReference>
<dbReference type="PANTHER" id="PTHR48184:SF1">
    <property type="entry name" value="MEMBRANE-ASSOCIATED PROTEIN"/>
    <property type="match status" value="1"/>
</dbReference>
<organism evidence="5 6">
    <name type="scientific">Tessaracoccus oleiagri</name>
    <dbReference type="NCBI Taxonomy" id="686624"/>
    <lineage>
        <taxon>Bacteria</taxon>
        <taxon>Bacillati</taxon>
        <taxon>Actinomycetota</taxon>
        <taxon>Actinomycetes</taxon>
        <taxon>Propionibacteriales</taxon>
        <taxon>Propionibacteriaceae</taxon>
        <taxon>Tessaracoccus</taxon>
    </lineage>
</organism>
<dbReference type="EMBL" id="FNGP01000005">
    <property type="protein sequence ID" value="SDL73749.1"/>
    <property type="molecule type" value="Genomic_DNA"/>
</dbReference>
<gene>
    <name evidence="5" type="ORF">SAMN04488242_2640</name>
</gene>
<dbReference type="STRING" id="686624.SAMN04488242_2640"/>
<dbReference type="GO" id="GO:0016798">
    <property type="term" value="F:hydrolase activity, acting on glycosyl bonds"/>
    <property type="evidence" value="ECO:0007669"/>
    <property type="project" value="UniProtKB-KW"/>
</dbReference>
<feature type="compositionally biased region" description="Polar residues" evidence="3">
    <location>
        <begin position="145"/>
        <end position="154"/>
    </location>
</feature>
<feature type="region of interest" description="Disordered" evidence="3">
    <location>
        <begin position="292"/>
        <end position="354"/>
    </location>
</feature>
<dbReference type="AlphaFoldDB" id="A0A1G9MHR5"/>
<dbReference type="PANTHER" id="PTHR48184">
    <property type="entry name" value="RICIN B-TYPE LECTIN DOMAIN-CONTAINING PROTEIN"/>
    <property type="match status" value="1"/>
</dbReference>
<feature type="compositionally biased region" description="Polar residues" evidence="3">
    <location>
        <begin position="193"/>
        <end position="205"/>
    </location>
</feature>
<feature type="compositionally biased region" description="Pro residues" evidence="3">
    <location>
        <begin position="159"/>
        <end position="191"/>
    </location>
</feature>
<dbReference type="InterPro" id="IPR003961">
    <property type="entry name" value="FN3_dom"/>
</dbReference>
<dbReference type="GO" id="GO:0000272">
    <property type="term" value="P:polysaccharide catabolic process"/>
    <property type="evidence" value="ECO:0007669"/>
    <property type="project" value="UniProtKB-KW"/>
</dbReference>
<name>A0A1G9MHR5_9ACTN</name>
<evidence type="ECO:0000256" key="1">
    <source>
        <dbReference type="ARBA" id="ARBA00023295"/>
    </source>
</evidence>
<proteinExistence type="predicted"/>
<reference evidence="5 6" key="1">
    <citation type="submission" date="2016-10" db="EMBL/GenBank/DDBJ databases">
        <authorList>
            <person name="de Groot N.N."/>
        </authorList>
    </citation>
    <scope>NUCLEOTIDE SEQUENCE [LARGE SCALE GENOMIC DNA]</scope>
    <source>
        <strain evidence="5 6">CGMCC 1.9159</strain>
    </source>
</reference>
<keyword evidence="6" id="KW-1185">Reference proteome</keyword>
<feature type="domain" description="Fibronectin type-III" evidence="4">
    <location>
        <begin position="342"/>
        <end position="428"/>
    </location>
</feature>
<dbReference type="SMART" id="SM00060">
    <property type="entry name" value="FN3"/>
    <property type="match status" value="3"/>
</dbReference>
<evidence type="ECO:0000256" key="3">
    <source>
        <dbReference type="SAM" id="MobiDB-lite"/>
    </source>
</evidence>
<dbReference type="Proteomes" id="UP000199475">
    <property type="component" value="Unassembled WGS sequence"/>
</dbReference>
<feature type="region of interest" description="Disordered" evidence="3">
    <location>
        <begin position="143"/>
        <end position="205"/>
    </location>
</feature>
<keyword evidence="1" id="KW-0378">Hydrolase</keyword>
<protein>
    <recommendedName>
        <fullName evidence="4">Fibronectin type-III domain-containing protein</fullName>
    </recommendedName>
</protein>
<dbReference type="InterPro" id="IPR036116">
    <property type="entry name" value="FN3_sf"/>
</dbReference>
<feature type="domain" description="Fibronectin type-III" evidence="4">
    <location>
        <begin position="162"/>
        <end position="283"/>
    </location>
</feature>